<keyword evidence="3" id="KW-1185">Reference proteome</keyword>
<organism evidence="2 3">
    <name type="scientific">Amanita thiersii Skay4041</name>
    <dbReference type="NCBI Taxonomy" id="703135"/>
    <lineage>
        <taxon>Eukaryota</taxon>
        <taxon>Fungi</taxon>
        <taxon>Dikarya</taxon>
        <taxon>Basidiomycota</taxon>
        <taxon>Agaricomycotina</taxon>
        <taxon>Agaricomycetes</taxon>
        <taxon>Agaricomycetidae</taxon>
        <taxon>Agaricales</taxon>
        <taxon>Pluteineae</taxon>
        <taxon>Amanitaceae</taxon>
        <taxon>Amanita</taxon>
    </lineage>
</organism>
<dbReference type="AlphaFoldDB" id="A0A2A9NK20"/>
<dbReference type="OrthoDB" id="8062037at2759"/>
<accession>A0A2A9NK20</accession>
<feature type="compositionally biased region" description="Polar residues" evidence="1">
    <location>
        <begin position="32"/>
        <end position="45"/>
    </location>
</feature>
<feature type="compositionally biased region" description="Pro residues" evidence="1">
    <location>
        <begin position="545"/>
        <end position="555"/>
    </location>
</feature>
<feature type="region of interest" description="Disordered" evidence="1">
    <location>
        <begin position="396"/>
        <end position="441"/>
    </location>
</feature>
<feature type="compositionally biased region" description="Low complexity" evidence="1">
    <location>
        <begin position="616"/>
        <end position="625"/>
    </location>
</feature>
<feature type="compositionally biased region" description="Basic and acidic residues" evidence="1">
    <location>
        <begin position="144"/>
        <end position="173"/>
    </location>
</feature>
<feature type="region of interest" description="Disordered" evidence="1">
    <location>
        <begin position="337"/>
        <end position="360"/>
    </location>
</feature>
<dbReference type="STRING" id="703135.A0A2A9NK20"/>
<feature type="compositionally biased region" description="Polar residues" evidence="1">
    <location>
        <begin position="337"/>
        <end position="352"/>
    </location>
</feature>
<protein>
    <submittedName>
        <fullName evidence="2">Uncharacterized protein</fullName>
    </submittedName>
</protein>
<evidence type="ECO:0000313" key="3">
    <source>
        <dbReference type="Proteomes" id="UP000242287"/>
    </source>
</evidence>
<feature type="compositionally biased region" description="Low complexity" evidence="1">
    <location>
        <begin position="282"/>
        <end position="297"/>
    </location>
</feature>
<reference evidence="2 3" key="1">
    <citation type="submission" date="2014-02" db="EMBL/GenBank/DDBJ databases">
        <title>Transposable element dynamics among asymbiotic and ectomycorrhizal Amanita fungi.</title>
        <authorList>
            <consortium name="DOE Joint Genome Institute"/>
            <person name="Hess J."/>
            <person name="Skrede I."/>
            <person name="Wolfe B."/>
            <person name="LaButti K."/>
            <person name="Ohm R.A."/>
            <person name="Grigoriev I.V."/>
            <person name="Pringle A."/>
        </authorList>
    </citation>
    <scope>NUCLEOTIDE SEQUENCE [LARGE SCALE GENOMIC DNA]</scope>
    <source>
        <strain evidence="2 3">SKay4041</strain>
    </source>
</reference>
<feature type="compositionally biased region" description="Polar residues" evidence="1">
    <location>
        <begin position="261"/>
        <end position="271"/>
    </location>
</feature>
<feature type="compositionally biased region" description="Polar residues" evidence="1">
    <location>
        <begin position="404"/>
        <end position="431"/>
    </location>
</feature>
<proteinExistence type="predicted"/>
<feature type="region of interest" description="Disordered" evidence="1">
    <location>
        <begin position="724"/>
        <end position="743"/>
    </location>
</feature>
<feature type="region of interest" description="Disordered" evidence="1">
    <location>
        <begin position="135"/>
        <end position="173"/>
    </location>
</feature>
<feature type="region of interest" description="Disordered" evidence="1">
    <location>
        <begin position="1"/>
        <end position="59"/>
    </location>
</feature>
<dbReference type="Proteomes" id="UP000242287">
    <property type="component" value="Unassembled WGS sequence"/>
</dbReference>
<feature type="compositionally biased region" description="Polar residues" evidence="1">
    <location>
        <begin position="728"/>
        <end position="743"/>
    </location>
</feature>
<gene>
    <name evidence="2" type="ORF">AMATHDRAFT_49837</name>
</gene>
<feature type="region of interest" description="Disordered" evidence="1">
    <location>
        <begin position="520"/>
        <end position="556"/>
    </location>
</feature>
<sequence>MTSPMAPSRIADAAYTSPNQALSGAHSPHQMLPSTSANSTPQSSPKKSKGRPRANLPKAEENIKYNFGLPRSMLARKLIRRARPELLIDPYLMDVPDYPPPSFQEAISSTPISLCPSLASVPVVNVNDRLPPPNVLNHAVSNPELRDHPISDAHFRGSDSRSDSGSDSSHDYVDVPVERDNQLTVAVLHEQVKHVEQDQHVADLPVSRGRVKDRCQGMRDYEPEIEEERPAHPRRHTSLSSLRTLFPSLSLPFHDRAASAHPTTDTNSSPYPLSRNLPLFRSTTSLGLHGSTTSLTTKPSGTSLPSPVSGKFSLFHKGKDRSDVESWVVVDATDYSGFNPSESDPQSNTSPDMPNPEPFRGQAEIAHLETRIPTTQSHHSSPSKDRKVTPLPIAETAPYRVPGSPSQSIYPTEASRVSPTSRVPSIGSPLTTGRHGKLANGHTLTSKRSQVLNASPLATQAWKADEVATPLNEDPHPRPLDPPLVPVPANTFHSYTKTSPHLEAITADLAGLIISSASSREEHIHDSNSTDLWDPVTRRHYHGRPLPPPPGPPGIRAPVDSVYLTTDYRRDTDTGIKNTASCPEGLLIDLDDNTFSSTLDSGAFLTPGSGSGAEGRSGSPASSRPCNSFPFTEYSASTPNLITPVVFYPASSTIRGKTCEATMPGVFSCSMEHDSLPTRINQNGQPSPEYEVRHCRLHTYCWEREYSPTKSIKTSMPPQALTLARAQTHPSTSALSRSGTVKR</sequence>
<feature type="region of interest" description="Disordered" evidence="1">
    <location>
        <begin position="606"/>
        <end position="625"/>
    </location>
</feature>
<evidence type="ECO:0000313" key="2">
    <source>
        <dbReference type="EMBL" id="PFH48050.1"/>
    </source>
</evidence>
<evidence type="ECO:0000256" key="1">
    <source>
        <dbReference type="SAM" id="MobiDB-lite"/>
    </source>
</evidence>
<feature type="region of interest" description="Disordered" evidence="1">
    <location>
        <begin position="257"/>
        <end position="307"/>
    </location>
</feature>
<name>A0A2A9NK20_9AGAR</name>
<dbReference type="EMBL" id="KZ302079">
    <property type="protein sequence ID" value="PFH48050.1"/>
    <property type="molecule type" value="Genomic_DNA"/>
</dbReference>